<dbReference type="Gene3D" id="3.30.70.1560">
    <property type="entry name" value="Alpha-L RNA-binding motif"/>
    <property type="match status" value="1"/>
</dbReference>
<dbReference type="InterPro" id="IPR036986">
    <property type="entry name" value="S4_RNA-bd_sf"/>
</dbReference>
<dbReference type="InterPro" id="IPR018496">
    <property type="entry name" value="PsdUridine_synth_RsuA/RluB_CS"/>
</dbReference>
<organism evidence="6">
    <name type="scientific">Albugo laibachii Nc14</name>
    <dbReference type="NCBI Taxonomy" id="890382"/>
    <lineage>
        <taxon>Eukaryota</taxon>
        <taxon>Sar</taxon>
        <taxon>Stramenopiles</taxon>
        <taxon>Oomycota</taxon>
        <taxon>Peronosporomycetes</taxon>
        <taxon>Albuginales</taxon>
        <taxon>Albuginaceae</taxon>
        <taxon>Albugo</taxon>
    </lineage>
</organism>
<evidence type="ECO:0000259" key="5">
    <source>
        <dbReference type="SMART" id="SM00363"/>
    </source>
</evidence>
<dbReference type="CDD" id="cd00165">
    <property type="entry name" value="S4"/>
    <property type="match status" value="1"/>
</dbReference>
<keyword evidence="3" id="KW-0413">Isomerase</keyword>
<gene>
    <name evidence="6" type="primary">AlNc14C537G12093</name>
    <name evidence="6" type="ORF">ALNC14_135970</name>
</gene>
<protein>
    <submittedName>
        <fullName evidence="6">RNA pseudouridine synthase putative</fullName>
    </submittedName>
</protein>
<reference evidence="6" key="1">
    <citation type="journal article" date="2011" name="PLoS Biol.">
        <title>Gene gain and loss during evolution of obligate parasitism in the white rust pathogen of Arabidopsis thaliana.</title>
        <authorList>
            <person name="Kemen E."/>
            <person name="Gardiner A."/>
            <person name="Schultz-Larsen T."/>
            <person name="Kemen A.C."/>
            <person name="Balmuth A.L."/>
            <person name="Robert-Seilaniantz A."/>
            <person name="Bailey K."/>
            <person name="Holub E."/>
            <person name="Studholme D.J."/>
            <person name="Maclean D."/>
            <person name="Jones J.D."/>
        </authorList>
    </citation>
    <scope>NUCLEOTIDE SEQUENCE</scope>
</reference>
<dbReference type="GO" id="GO:0009982">
    <property type="term" value="F:pseudouridine synthase activity"/>
    <property type="evidence" value="ECO:0007669"/>
    <property type="project" value="InterPro"/>
</dbReference>
<dbReference type="Gene3D" id="3.10.290.10">
    <property type="entry name" value="RNA-binding S4 domain"/>
    <property type="match status" value="1"/>
</dbReference>
<dbReference type="InterPro" id="IPR042092">
    <property type="entry name" value="PsdUridine_s_RsuA/RluB/E/F_cat"/>
</dbReference>
<dbReference type="InterPro" id="IPR006145">
    <property type="entry name" value="PsdUridine_synth_RsuA/RluA"/>
</dbReference>
<dbReference type="InterPro" id="IPR000748">
    <property type="entry name" value="PsdUridine_synth_RsuA/RluB/E/F"/>
</dbReference>
<dbReference type="AlphaFoldDB" id="F0X106"/>
<dbReference type="InterPro" id="IPR020103">
    <property type="entry name" value="PsdUridine_synth_cat_dom_sf"/>
</dbReference>
<keyword evidence="2 4" id="KW-0694">RNA-binding</keyword>
<dbReference type="PANTHER" id="PTHR47683">
    <property type="entry name" value="PSEUDOURIDINE SYNTHASE FAMILY PROTEIN-RELATED"/>
    <property type="match status" value="1"/>
</dbReference>
<reference evidence="6" key="2">
    <citation type="submission" date="2011-02" db="EMBL/GenBank/DDBJ databases">
        <authorList>
            <person name="MacLean D."/>
        </authorList>
    </citation>
    <scope>NUCLEOTIDE SEQUENCE</scope>
</reference>
<dbReference type="SUPFAM" id="SSF55120">
    <property type="entry name" value="Pseudouridine synthase"/>
    <property type="match status" value="1"/>
</dbReference>
<dbReference type="PROSITE" id="PS50889">
    <property type="entry name" value="S4"/>
    <property type="match status" value="1"/>
</dbReference>
<dbReference type="PANTHER" id="PTHR47683:SF3">
    <property type="entry name" value="RIBOSOMAL LARGE SUBUNIT PSEUDOURIDINE SYNTHASE B"/>
    <property type="match status" value="1"/>
</dbReference>
<dbReference type="Gene3D" id="3.30.70.580">
    <property type="entry name" value="Pseudouridine synthase I, catalytic domain, N-terminal subdomain"/>
    <property type="match status" value="1"/>
</dbReference>
<dbReference type="NCBIfam" id="TIGR00093">
    <property type="entry name" value="pseudouridine synthase"/>
    <property type="match status" value="1"/>
</dbReference>
<accession>F0X106</accession>
<evidence type="ECO:0000256" key="1">
    <source>
        <dbReference type="ARBA" id="ARBA00008348"/>
    </source>
</evidence>
<dbReference type="GO" id="GO:0003723">
    <property type="term" value="F:RNA binding"/>
    <property type="evidence" value="ECO:0007669"/>
    <property type="project" value="UniProtKB-KW"/>
</dbReference>
<dbReference type="InterPro" id="IPR002942">
    <property type="entry name" value="S4_RNA-bd"/>
</dbReference>
<dbReference type="InterPro" id="IPR050343">
    <property type="entry name" value="RsuA_PseudoU_synthase"/>
</dbReference>
<dbReference type="EMBL" id="FR824568">
    <property type="protein sequence ID" value="CCA27453.1"/>
    <property type="molecule type" value="Genomic_DNA"/>
</dbReference>
<comment type="similarity">
    <text evidence="1">Belongs to the pseudouridine synthase RsuA family.</text>
</comment>
<feature type="domain" description="RNA-binding S4" evidence="5">
    <location>
        <begin position="37"/>
        <end position="100"/>
    </location>
</feature>
<dbReference type="InterPro" id="IPR020094">
    <property type="entry name" value="TruA/RsuA/RluB/E/F_N"/>
</dbReference>
<dbReference type="Pfam" id="PF01479">
    <property type="entry name" value="S4"/>
    <property type="match status" value="1"/>
</dbReference>
<evidence type="ECO:0000256" key="2">
    <source>
        <dbReference type="ARBA" id="ARBA00022884"/>
    </source>
</evidence>
<evidence type="ECO:0000256" key="3">
    <source>
        <dbReference type="ARBA" id="ARBA00023235"/>
    </source>
</evidence>
<proteinExistence type="inferred from homology"/>
<evidence type="ECO:0000256" key="4">
    <source>
        <dbReference type="PROSITE-ProRule" id="PRU00182"/>
    </source>
</evidence>
<dbReference type="Pfam" id="PF00849">
    <property type="entry name" value="PseudoU_synth_2"/>
    <property type="match status" value="1"/>
</dbReference>
<dbReference type="GO" id="GO:0006364">
    <property type="term" value="P:rRNA processing"/>
    <property type="evidence" value="ECO:0007669"/>
    <property type="project" value="UniProtKB-ARBA"/>
</dbReference>
<evidence type="ECO:0000313" key="6">
    <source>
        <dbReference type="EMBL" id="CCA27453.1"/>
    </source>
</evidence>
<sequence length="285" mass="32422">MPGIPFSTAQKLEGIPESCCNEAKEASNIESSTDQKMRISKWIAMAGICSRRQAEKKILSNQVVLNGNVLRDVGQSINPKVDRVTVDGIDLMRRKPEDKASYPRKLWLAHKLKGELVTTEDPQGRRTIFDRFRQMGLKQHLMPVGRLDYNTEGLLVFTNDGEYARQLEHPKFCVERTYRALVRGNVLRSKIDELARGAIVNGVKYRPIQVSIHSTDKKDSWLQVKLREGKNREVRNALAHVRLIVKRLIRVRFGPYRLADLPSGSVLEVVPKVLEKQNSSTKKLA</sequence>
<dbReference type="GO" id="GO:0001522">
    <property type="term" value="P:pseudouridine synthesis"/>
    <property type="evidence" value="ECO:0007669"/>
    <property type="project" value="InterPro"/>
</dbReference>
<dbReference type="HOGENOM" id="CLU_024979_1_2_1"/>
<name>F0X106_9STRA</name>
<dbReference type="SMART" id="SM00363">
    <property type="entry name" value="S4"/>
    <property type="match status" value="1"/>
</dbReference>
<dbReference type="SUPFAM" id="SSF55174">
    <property type="entry name" value="Alpha-L RNA-binding motif"/>
    <property type="match status" value="1"/>
</dbReference>
<dbReference type="PROSITE" id="PS01149">
    <property type="entry name" value="PSI_RSU"/>
    <property type="match status" value="1"/>
</dbReference>